<dbReference type="PANTHER" id="PTHR43900">
    <property type="entry name" value="GLUTATHIONE S-TRANSFERASE RHO"/>
    <property type="match status" value="1"/>
</dbReference>
<evidence type="ECO:0000313" key="3">
    <source>
        <dbReference type="EMBL" id="KAK9086451.1"/>
    </source>
</evidence>
<evidence type="ECO:0000256" key="2">
    <source>
        <dbReference type="ARBA" id="ARBA00022679"/>
    </source>
</evidence>
<reference evidence="3 4" key="1">
    <citation type="submission" date="2024-01" db="EMBL/GenBank/DDBJ databases">
        <title>Genome assemblies of Stephania.</title>
        <authorList>
            <person name="Yang L."/>
        </authorList>
    </citation>
    <scope>NUCLEOTIDE SEQUENCE [LARGE SCALE GENOMIC DNA]</scope>
    <source>
        <strain evidence="3">YNDBR</strain>
        <tissue evidence="3">Leaf</tissue>
    </source>
</reference>
<organism evidence="3 4">
    <name type="scientific">Stephania yunnanensis</name>
    <dbReference type="NCBI Taxonomy" id="152371"/>
    <lineage>
        <taxon>Eukaryota</taxon>
        <taxon>Viridiplantae</taxon>
        <taxon>Streptophyta</taxon>
        <taxon>Embryophyta</taxon>
        <taxon>Tracheophyta</taxon>
        <taxon>Spermatophyta</taxon>
        <taxon>Magnoliopsida</taxon>
        <taxon>Ranunculales</taxon>
        <taxon>Menispermaceae</taxon>
        <taxon>Menispermoideae</taxon>
        <taxon>Cissampelideae</taxon>
        <taxon>Stephania</taxon>
    </lineage>
</organism>
<dbReference type="GO" id="GO:0043295">
    <property type="term" value="F:glutathione binding"/>
    <property type="evidence" value="ECO:0007669"/>
    <property type="project" value="TreeGrafter"/>
</dbReference>
<dbReference type="GO" id="GO:0006749">
    <property type="term" value="P:glutathione metabolic process"/>
    <property type="evidence" value="ECO:0007669"/>
    <property type="project" value="TreeGrafter"/>
</dbReference>
<dbReference type="Gene3D" id="3.40.30.10">
    <property type="entry name" value="Glutaredoxin"/>
    <property type="match status" value="1"/>
</dbReference>
<sequence length="137" mass="15508">MSVTRYCSLNGLRSTNTDHHSTSRALSALYEKEVGFELVPVNLSVGEQKQPEFLAKNVSEIESRAINHYVAHKYKDQGTDLIRHKNVKEAGLVGVWVEVESQTFNPAISPIIYQLYVKPLHGETADHYSSLIIYLNY</sequence>
<dbReference type="GO" id="GO:0004364">
    <property type="term" value="F:glutathione transferase activity"/>
    <property type="evidence" value="ECO:0007669"/>
    <property type="project" value="UniProtKB-EC"/>
</dbReference>
<evidence type="ECO:0000313" key="4">
    <source>
        <dbReference type="Proteomes" id="UP001420932"/>
    </source>
</evidence>
<dbReference type="EC" id="2.5.1.18" evidence="1"/>
<dbReference type="EMBL" id="JBBNAF010000013">
    <property type="protein sequence ID" value="KAK9086451.1"/>
    <property type="molecule type" value="Genomic_DNA"/>
</dbReference>
<evidence type="ECO:0000256" key="1">
    <source>
        <dbReference type="ARBA" id="ARBA00012452"/>
    </source>
</evidence>
<dbReference type="Proteomes" id="UP001420932">
    <property type="component" value="Unassembled WGS sequence"/>
</dbReference>
<proteinExistence type="predicted"/>
<dbReference type="Gene3D" id="1.20.1050.10">
    <property type="match status" value="1"/>
</dbReference>
<dbReference type="InterPro" id="IPR036249">
    <property type="entry name" value="Thioredoxin-like_sf"/>
</dbReference>
<dbReference type="SUPFAM" id="SSF52833">
    <property type="entry name" value="Thioredoxin-like"/>
    <property type="match status" value="1"/>
</dbReference>
<comment type="caution">
    <text evidence="3">The sequence shown here is derived from an EMBL/GenBank/DDBJ whole genome shotgun (WGS) entry which is preliminary data.</text>
</comment>
<keyword evidence="2" id="KW-0808">Transferase</keyword>
<accession>A0AAP0E4J8</accession>
<gene>
    <name evidence="3" type="ORF">Syun_028845</name>
</gene>
<protein>
    <recommendedName>
        <fullName evidence="1">glutathione transferase</fullName>
        <ecNumber evidence="1">2.5.1.18</ecNumber>
    </recommendedName>
</protein>
<dbReference type="AlphaFoldDB" id="A0AAP0E4J8"/>
<name>A0AAP0E4J8_9MAGN</name>
<dbReference type="GO" id="GO:0005737">
    <property type="term" value="C:cytoplasm"/>
    <property type="evidence" value="ECO:0007669"/>
    <property type="project" value="TreeGrafter"/>
</dbReference>
<dbReference type="PANTHER" id="PTHR43900:SF72">
    <property type="entry name" value="GLUTATHIONE S-TRANSFERASE F13"/>
    <property type="match status" value="1"/>
</dbReference>
<keyword evidence="4" id="KW-1185">Reference proteome</keyword>